<feature type="compositionally biased region" description="Basic and acidic residues" evidence="1">
    <location>
        <begin position="13"/>
        <end position="23"/>
    </location>
</feature>
<keyword evidence="3" id="KW-1185">Reference proteome</keyword>
<evidence type="ECO:0000256" key="1">
    <source>
        <dbReference type="SAM" id="MobiDB-lite"/>
    </source>
</evidence>
<dbReference type="AlphaFoldDB" id="A0A3R7PIL3"/>
<gene>
    <name evidence="2" type="ORF">C7M84_014133</name>
</gene>
<evidence type="ECO:0000313" key="2">
    <source>
        <dbReference type="EMBL" id="ROT67768.1"/>
    </source>
</evidence>
<organism evidence="2 3">
    <name type="scientific">Penaeus vannamei</name>
    <name type="common">Whiteleg shrimp</name>
    <name type="synonym">Litopenaeus vannamei</name>
    <dbReference type="NCBI Taxonomy" id="6689"/>
    <lineage>
        <taxon>Eukaryota</taxon>
        <taxon>Metazoa</taxon>
        <taxon>Ecdysozoa</taxon>
        <taxon>Arthropoda</taxon>
        <taxon>Crustacea</taxon>
        <taxon>Multicrustacea</taxon>
        <taxon>Malacostraca</taxon>
        <taxon>Eumalacostraca</taxon>
        <taxon>Eucarida</taxon>
        <taxon>Decapoda</taxon>
        <taxon>Dendrobranchiata</taxon>
        <taxon>Penaeoidea</taxon>
        <taxon>Penaeidae</taxon>
        <taxon>Penaeus</taxon>
    </lineage>
</organism>
<feature type="compositionally biased region" description="Polar residues" evidence="1">
    <location>
        <begin position="763"/>
        <end position="772"/>
    </location>
</feature>
<comment type="caution">
    <text evidence="2">The sequence shown here is derived from an EMBL/GenBank/DDBJ whole genome shotgun (WGS) entry which is preliminary data.</text>
</comment>
<evidence type="ECO:0000313" key="3">
    <source>
        <dbReference type="Proteomes" id="UP000283509"/>
    </source>
</evidence>
<feature type="compositionally biased region" description="Basic and acidic residues" evidence="1">
    <location>
        <begin position="801"/>
        <end position="812"/>
    </location>
</feature>
<feature type="compositionally biased region" description="Basic and acidic residues" evidence="1">
    <location>
        <begin position="696"/>
        <end position="709"/>
    </location>
</feature>
<feature type="compositionally biased region" description="Basic and acidic residues" evidence="1">
    <location>
        <begin position="673"/>
        <end position="688"/>
    </location>
</feature>
<dbReference type="EMBL" id="QCYY01002762">
    <property type="protein sequence ID" value="ROT67768.1"/>
    <property type="molecule type" value="Genomic_DNA"/>
</dbReference>
<feature type="compositionally biased region" description="Polar residues" evidence="1">
    <location>
        <begin position="326"/>
        <end position="357"/>
    </location>
</feature>
<feature type="region of interest" description="Disordered" evidence="1">
    <location>
        <begin position="732"/>
        <end position="846"/>
    </location>
</feature>
<feature type="region of interest" description="Disordered" evidence="1">
    <location>
        <begin position="654"/>
        <end position="709"/>
    </location>
</feature>
<feature type="region of interest" description="Disordered" evidence="1">
    <location>
        <begin position="213"/>
        <end position="370"/>
    </location>
</feature>
<protein>
    <submittedName>
        <fullName evidence="2">Uncharacterized protein</fullName>
    </submittedName>
</protein>
<name>A0A3R7PIL3_PENVA</name>
<feature type="compositionally biased region" description="Polar residues" evidence="1">
    <location>
        <begin position="251"/>
        <end position="262"/>
    </location>
</feature>
<accession>A0A3R7PIL3</accession>
<reference evidence="2 3" key="1">
    <citation type="submission" date="2018-04" db="EMBL/GenBank/DDBJ databases">
        <authorList>
            <person name="Zhang X."/>
            <person name="Yuan J."/>
            <person name="Li F."/>
            <person name="Xiang J."/>
        </authorList>
    </citation>
    <scope>NUCLEOTIDE SEQUENCE [LARGE SCALE GENOMIC DNA]</scope>
    <source>
        <tissue evidence="2">Muscle</tissue>
    </source>
</reference>
<dbReference type="Proteomes" id="UP000283509">
    <property type="component" value="Unassembled WGS sequence"/>
</dbReference>
<feature type="compositionally biased region" description="Basic and acidic residues" evidence="1">
    <location>
        <begin position="213"/>
        <end position="226"/>
    </location>
</feature>
<reference evidence="2 3" key="2">
    <citation type="submission" date="2019-01" db="EMBL/GenBank/DDBJ databases">
        <title>The decoding of complex shrimp genome reveals the adaptation for benthos swimmer, frequently molting mechanism and breeding impact on genome.</title>
        <authorList>
            <person name="Sun Y."/>
            <person name="Gao Y."/>
            <person name="Yu Y."/>
        </authorList>
    </citation>
    <scope>NUCLEOTIDE SEQUENCE [LARGE SCALE GENOMIC DNA]</scope>
    <source>
        <tissue evidence="2">Muscle</tissue>
    </source>
</reference>
<sequence length="1006" mass="111667">MDYCDEPENNAHPVDKQTDRNSFGDEPENNVPLCSSSPVDKQVDRNSDVENFANNTLREEDRETLAVVTELAGNSQIEDILKLCESILTRVDCDTSFDRVPTTLQNHEIETEDCGNLGNKNLIYPSPFHKQDEDSPTDNRKREICEETRTSNILHANSPTLIGCLTPPESIPATPEAQEDEIDKYDEVENNTLLHSSSPVYKQADRFLHIKNTFKDNTQREQDRGSESPNDSSDNVALGISQCVFSPTEAPPQSGNFQPSNTPEDRLTPPDSDPATPGNQGKETDELCDTEDSLSCSSSPFHTLDDEDTHFENNSSENKQTEPSERTSLSPEFSSNNSKLGSTQGVSRQSTGATPKSGNIRPASKSKPKIIVRAAPPKIDFKASKSLKRLNRHRKTSKPSEILPKPPAGDRAYSVGALTPPISEVNKLVNGVTPSTPVENNVMNVSTPPVVGLQMNVPQDTPDLTPVTTTCVTPEYTLSTLPMSMPLVGSVTPENTSISGGTYIHSTEVAADMTPSDVPSSLEDACSQIVQVTPENSPAQPTEVSIPPVDANKQLTQTSEQSLQGEETTAVLNSGPANNPSPSQAVHTLPVNTPKLPELKRIRRVRRKDHGPEQPPQKDWVNMYRRRMEEMESQGNHSDVGTTVVPKTEMNHEEQFLQRDCSTASRQDGSVAPDRHSREGSYRRKTVQDDSSAIEHFARSSPDRTKMENGCHKIISEVDLTIDVEPVINTPDEDKTKVIKSSHPASSAPNGTYPGTSHREQIVQRNYSSKVQKASDASAKQKRKPNPPKWISQDSFSGSRFRFDPNAKDGSRVKHYCPQDFKVSDVTSDPPVPRRRHQHKPGTSNQRLANKEAMFMKTDLFLNASDKPKLETKVECLTCCQTVEGGEAYYHMFFGQLKCEKCDKVIASCQDLIPSLGSVETCEANAKRPHHYTRWNISPVDFLCYRLRRQNAEKDGSSRPTFLATLKDMERYLEDLSPLRNIKLWKSAFKKCQAFTKLMLAETENV</sequence>
<dbReference type="OrthoDB" id="6365992at2759"/>
<proteinExistence type="predicted"/>
<feature type="region of interest" description="Disordered" evidence="1">
    <location>
        <begin position="390"/>
        <end position="409"/>
    </location>
</feature>
<feature type="compositionally biased region" description="Polar residues" evidence="1">
    <location>
        <begin position="743"/>
        <end position="755"/>
    </location>
</feature>
<feature type="region of interest" description="Disordered" evidence="1">
    <location>
        <begin position="1"/>
        <end position="42"/>
    </location>
</feature>